<reference evidence="2" key="1">
    <citation type="submission" date="2020-05" db="EMBL/GenBank/DDBJ databases">
        <authorList>
            <person name="Chiriac C."/>
            <person name="Salcher M."/>
            <person name="Ghai R."/>
            <person name="Kavagutti S V."/>
        </authorList>
    </citation>
    <scope>NUCLEOTIDE SEQUENCE</scope>
</reference>
<feature type="compositionally biased region" description="Basic and acidic residues" evidence="1">
    <location>
        <begin position="16"/>
        <end position="26"/>
    </location>
</feature>
<evidence type="ECO:0000256" key="1">
    <source>
        <dbReference type="SAM" id="MobiDB-lite"/>
    </source>
</evidence>
<accession>A0A6J6FX16</accession>
<name>A0A6J6FX16_9ZZZZ</name>
<dbReference type="AlphaFoldDB" id="A0A6J6FX16"/>
<feature type="region of interest" description="Disordered" evidence="1">
    <location>
        <begin position="1"/>
        <end position="53"/>
    </location>
</feature>
<proteinExistence type="predicted"/>
<evidence type="ECO:0000313" key="2">
    <source>
        <dbReference type="EMBL" id="CAB4593351.1"/>
    </source>
</evidence>
<protein>
    <submittedName>
        <fullName evidence="2">Unannotated protein</fullName>
    </submittedName>
</protein>
<dbReference type="EMBL" id="CAEZSR010000249">
    <property type="protein sequence ID" value="CAB4593351.1"/>
    <property type="molecule type" value="Genomic_DNA"/>
</dbReference>
<gene>
    <name evidence="2" type="ORF">UFOPK1493_03865</name>
</gene>
<sequence length="190" mass="20705">MRFKTKGNDDSSYAGRGDRSDDRSLEDVTPMSGEVPVTEFLPDEAAQESRLAGNDLRERVSKLETQMMAQYTAMAAYAQIAQNNTEAARAEARHDLDRSQSTVIGLVERVRRECADAIQGVQTRGGSGEGSDAARLAALEQRFDGLAAALERSIETQRALAEQVAALIEERMQRDGWLATDGSADSLSLH</sequence>
<organism evidence="2">
    <name type="scientific">freshwater metagenome</name>
    <dbReference type="NCBI Taxonomy" id="449393"/>
    <lineage>
        <taxon>unclassified sequences</taxon>
        <taxon>metagenomes</taxon>
        <taxon>ecological metagenomes</taxon>
    </lineage>
</organism>